<reference evidence="2 3" key="1">
    <citation type="submission" date="2024-09" db="EMBL/GenBank/DDBJ databases">
        <authorList>
            <person name="Sun Q."/>
            <person name="Mori K."/>
        </authorList>
    </citation>
    <scope>NUCLEOTIDE SEQUENCE [LARGE SCALE GENOMIC DNA]</scope>
    <source>
        <strain evidence="2 3">JCM 12763</strain>
    </source>
</reference>
<evidence type="ECO:0000256" key="1">
    <source>
        <dbReference type="SAM" id="MobiDB-lite"/>
    </source>
</evidence>
<dbReference type="Gene3D" id="3.30.1460.10">
    <property type="match status" value="1"/>
</dbReference>
<gene>
    <name evidence="2" type="ORF">ACFFN0_12935</name>
</gene>
<protein>
    <submittedName>
        <fullName evidence="2">YbjN domain-containing protein</fullName>
    </submittedName>
</protein>
<evidence type="ECO:0000313" key="3">
    <source>
        <dbReference type="Proteomes" id="UP001589613"/>
    </source>
</evidence>
<accession>A0ABV5V551</accession>
<organism evidence="2 3">
    <name type="scientific">Ornithinimicrobium kibberense</name>
    <dbReference type="NCBI Taxonomy" id="282060"/>
    <lineage>
        <taxon>Bacteria</taxon>
        <taxon>Bacillati</taxon>
        <taxon>Actinomycetota</taxon>
        <taxon>Actinomycetes</taxon>
        <taxon>Micrococcales</taxon>
        <taxon>Ornithinimicrobiaceae</taxon>
        <taxon>Ornithinimicrobium</taxon>
    </lineage>
</organism>
<keyword evidence="3" id="KW-1185">Reference proteome</keyword>
<proteinExistence type="predicted"/>
<dbReference type="RefSeq" id="WP_141338475.1">
    <property type="nucleotide sequence ID" value="NZ_JBHMAX010000023.1"/>
</dbReference>
<name>A0ABV5V551_9MICO</name>
<sequence>MSRPTAADPVDHLRLLLDRVGADWEEGTRPGETVVTLPGEHKLRTVVSLLVGERAMELRAFVIRNPDENHEEFYRHLLRRALRLPGLGYAVDAVGDVYVTGRTPLAGIDEAAVDELLGAVLAACDDPFDDLLRLGFWTSIRREWAWRRSRGESTANLAAFRAELEALEDESEEPPAPGAGGRTPQ</sequence>
<dbReference type="Proteomes" id="UP001589613">
    <property type="component" value="Unassembled WGS sequence"/>
</dbReference>
<dbReference type="EMBL" id="JBHMAX010000023">
    <property type="protein sequence ID" value="MFB9732948.1"/>
    <property type="molecule type" value="Genomic_DNA"/>
</dbReference>
<dbReference type="InterPro" id="IPR019660">
    <property type="entry name" value="Put_sensory_transdc_reg_YbjN"/>
</dbReference>
<comment type="caution">
    <text evidence="2">The sequence shown here is derived from an EMBL/GenBank/DDBJ whole genome shotgun (WGS) entry which is preliminary data.</text>
</comment>
<dbReference type="SUPFAM" id="SSF69635">
    <property type="entry name" value="Type III secretory system chaperone-like"/>
    <property type="match status" value="1"/>
</dbReference>
<dbReference type="Pfam" id="PF10722">
    <property type="entry name" value="YbjN"/>
    <property type="match status" value="1"/>
</dbReference>
<evidence type="ECO:0000313" key="2">
    <source>
        <dbReference type="EMBL" id="MFB9732948.1"/>
    </source>
</evidence>
<feature type="region of interest" description="Disordered" evidence="1">
    <location>
        <begin position="166"/>
        <end position="185"/>
    </location>
</feature>